<dbReference type="Proteomes" id="UP000620124">
    <property type="component" value="Unassembled WGS sequence"/>
</dbReference>
<reference evidence="3" key="1">
    <citation type="submission" date="2020-05" db="EMBL/GenBank/DDBJ databases">
        <title>Mycena genomes resolve the evolution of fungal bioluminescence.</title>
        <authorList>
            <person name="Tsai I.J."/>
        </authorList>
    </citation>
    <scope>NUCLEOTIDE SEQUENCE</scope>
    <source>
        <strain evidence="3">CCC161011</strain>
    </source>
</reference>
<feature type="compositionally biased region" description="Basic and acidic residues" evidence="2">
    <location>
        <begin position="371"/>
        <end position="380"/>
    </location>
</feature>
<accession>A0A8H6X556</accession>
<keyword evidence="1" id="KW-0175">Coiled coil</keyword>
<dbReference type="Gene3D" id="1.20.1280.50">
    <property type="match status" value="1"/>
</dbReference>
<gene>
    <name evidence="3" type="ORF">MVEN_02271700</name>
</gene>
<name>A0A8H6X556_9AGAR</name>
<protein>
    <recommendedName>
        <fullName evidence="5">F-box domain-containing protein</fullName>
    </recommendedName>
</protein>
<organism evidence="3 4">
    <name type="scientific">Mycena venus</name>
    <dbReference type="NCBI Taxonomy" id="2733690"/>
    <lineage>
        <taxon>Eukaryota</taxon>
        <taxon>Fungi</taxon>
        <taxon>Dikarya</taxon>
        <taxon>Basidiomycota</taxon>
        <taxon>Agaricomycotina</taxon>
        <taxon>Agaricomycetes</taxon>
        <taxon>Agaricomycetidae</taxon>
        <taxon>Agaricales</taxon>
        <taxon>Marasmiineae</taxon>
        <taxon>Mycenaceae</taxon>
        <taxon>Mycena</taxon>
    </lineage>
</organism>
<proteinExistence type="predicted"/>
<comment type="caution">
    <text evidence="3">The sequence shown here is derived from an EMBL/GenBank/DDBJ whole genome shotgun (WGS) entry which is preliminary data.</text>
</comment>
<feature type="coiled-coil region" evidence="1">
    <location>
        <begin position="5"/>
        <end position="32"/>
    </location>
</feature>
<feature type="region of interest" description="Disordered" evidence="2">
    <location>
        <begin position="359"/>
        <end position="380"/>
    </location>
</feature>
<evidence type="ECO:0008006" key="5">
    <source>
        <dbReference type="Google" id="ProtNLM"/>
    </source>
</evidence>
<evidence type="ECO:0000313" key="4">
    <source>
        <dbReference type="Proteomes" id="UP000620124"/>
    </source>
</evidence>
<dbReference type="OrthoDB" id="3139566at2759"/>
<dbReference type="SUPFAM" id="SSF52047">
    <property type="entry name" value="RNI-like"/>
    <property type="match status" value="1"/>
</dbReference>
<evidence type="ECO:0000256" key="1">
    <source>
        <dbReference type="SAM" id="Coils"/>
    </source>
</evidence>
<evidence type="ECO:0000256" key="2">
    <source>
        <dbReference type="SAM" id="MobiDB-lite"/>
    </source>
</evidence>
<keyword evidence="4" id="KW-1185">Reference proteome</keyword>
<evidence type="ECO:0000313" key="3">
    <source>
        <dbReference type="EMBL" id="KAF7334424.1"/>
    </source>
</evidence>
<dbReference type="InterPro" id="IPR032675">
    <property type="entry name" value="LRR_dom_sf"/>
</dbReference>
<dbReference type="AlphaFoldDB" id="A0A8H6X556"/>
<dbReference type="Gene3D" id="3.80.10.10">
    <property type="entry name" value="Ribonuclease Inhibitor"/>
    <property type="match status" value="1"/>
</dbReference>
<sequence length="380" mass="41980">MLRALAADRARVADLEAQIVDLERSLAALVLEKTIAQERLNAYTYPVLTLPDEIISEIFIHFLPLYPACPPITGLLSPTLLTHICRKWRTIARTTPALWRAISLSSDGIPFQNPAYISDILSRSGCLPLSIELHYHYSEDEDSESKVLQAAFLHCKRWECVELCSMGFDLPIIERDLPLLRHISLDFDDEVYQIPDIIIHDAPLLRKVVLGAVNFSKLVLPWEQLTSLTMNQLDADAWIPILRQTSNLVHCKLSVDDTGFDNDNPPPDVILPCLQSLTCDIICPSNAGYDNFLNTIIVPALRSLKIAGNFLQPNPIGSLASFITKSGCNLEELTITGQISVPASSYRKAFPSIGKVSLDGEADEDGAAVEGDSHSQVHSS</sequence>
<dbReference type="EMBL" id="JACAZI010000026">
    <property type="protein sequence ID" value="KAF7334424.1"/>
    <property type="molecule type" value="Genomic_DNA"/>
</dbReference>